<evidence type="ECO:0000313" key="1">
    <source>
        <dbReference type="EMBL" id="MET3730572.1"/>
    </source>
</evidence>
<comment type="caution">
    <text evidence="1">The sequence shown here is derived from an EMBL/GenBank/DDBJ whole genome shotgun (WGS) entry which is preliminary data.</text>
</comment>
<evidence type="ECO:0000313" key="2">
    <source>
        <dbReference type="Proteomes" id="UP001549146"/>
    </source>
</evidence>
<dbReference type="EMBL" id="JBEPMO010000001">
    <property type="protein sequence ID" value="MET3730572.1"/>
    <property type="molecule type" value="Genomic_DNA"/>
</dbReference>
<organism evidence="1 2">
    <name type="scientific">Moheibacter stercoris</name>
    <dbReference type="NCBI Taxonomy" id="1628251"/>
    <lineage>
        <taxon>Bacteria</taxon>
        <taxon>Pseudomonadati</taxon>
        <taxon>Bacteroidota</taxon>
        <taxon>Flavobacteriia</taxon>
        <taxon>Flavobacteriales</taxon>
        <taxon>Weeksellaceae</taxon>
        <taxon>Moheibacter</taxon>
    </lineage>
</organism>
<evidence type="ECO:0008006" key="3">
    <source>
        <dbReference type="Google" id="ProtNLM"/>
    </source>
</evidence>
<dbReference type="Proteomes" id="UP001549146">
    <property type="component" value="Unassembled WGS sequence"/>
</dbReference>
<protein>
    <recommendedName>
        <fullName evidence="3">Lipoprotein</fullName>
    </recommendedName>
</protein>
<proteinExistence type="predicted"/>
<sequence>MAYLNSMEKSYKYIIGLFIVSILFGCDGHCDKYKNLFLENECKLILSTDYSKNSHPEFMVLKGVNPETGERCKCKDNVKSWTLYSGYMEKGDTFIKIKGQDFFKIHKKDTILTVYFGDCNKQNHFINPTNNPPTTNMKNE</sequence>
<accession>A0ABV2LPR3</accession>
<name>A0ABV2LPR3_9FLAO</name>
<dbReference type="RefSeq" id="WP_354505655.1">
    <property type="nucleotide sequence ID" value="NZ_JBEPMO010000001.1"/>
</dbReference>
<keyword evidence="2" id="KW-1185">Reference proteome</keyword>
<reference evidence="1 2" key="1">
    <citation type="submission" date="2024-06" db="EMBL/GenBank/DDBJ databases">
        <title>Genomic Encyclopedia of Type Strains, Phase IV (KMG-IV): sequencing the most valuable type-strain genomes for metagenomic binning, comparative biology and taxonomic classification.</title>
        <authorList>
            <person name="Goeker M."/>
        </authorList>
    </citation>
    <scope>NUCLEOTIDE SEQUENCE [LARGE SCALE GENOMIC DNA]</scope>
    <source>
        <strain evidence="1 2">DSM 29388</strain>
    </source>
</reference>
<gene>
    <name evidence="1" type="ORF">ABID46_000124</name>
</gene>